<name>A0A2N9IUC1_FAGSY</name>
<dbReference type="Gene3D" id="1.20.1560.10">
    <property type="entry name" value="ABC transporter type 1, transmembrane domain"/>
    <property type="match status" value="1"/>
</dbReference>
<gene>
    <name evidence="9" type="ORF">FSB_LOCUS55631</name>
</gene>
<evidence type="ECO:0000313" key="9">
    <source>
        <dbReference type="EMBL" id="SPD27749.1"/>
    </source>
</evidence>
<evidence type="ECO:0000256" key="7">
    <source>
        <dbReference type="SAM" id="Phobius"/>
    </source>
</evidence>
<dbReference type="GO" id="GO:0016020">
    <property type="term" value="C:membrane"/>
    <property type="evidence" value="ECO:0007669"/>
    <property type="project" value="InterPro"/>
</dbReference>
<dbReference type="InterPro" id="IPR036640">
    <property type="entry name" value="ABC1_TM_sf"/>
</dbReference>
<evidence type="ECO:0000256" key="1">
    <source>
        <dbReference type="ARBA" id="ARBA00022448"/>
    </source>
</evidence>
<evidence type="ECO:0000256" key="6">
    <source>
        <dbReference type="ARBA" id="ARBA00023136"/>
    </source>
</evidence>
<evidence type="ECO:0000256" key="3">
    <source>
        <dbReference type="ARBA" id="ARBA00022741"/>
    </source>
</evidence>
<keyword evidence="2 7" id="KW-0812">Transmembrane</keyword>
<keyword evidence="1" id="KW-0813">Transport</keyword>
<dbReference type="PANTHER" id="PTHR24223">
    <property type="entry name" value="ATP-BINDING CASSETTE SUB-FAMILY C"/>
    <property type="match status" value="1"/>
</dbReference>
<dbReference type="SUPFAM" id="SSF90123">
    <property type="entry name" value="ABC transporter transmembrane region"/>
    <property type="match status" value="1"/>
</dbReference>
<evidence type="ECO:0000259" key="8">
    <source>
        <dbReference type="PROSITE" id="PS50929"/>
    </source>
</evidence>
<dbReference type="EMBL" id="OIVN01006204">
    <property type="protein sequence ID" value="SPD27749.1"/>
    <property type="molecule type" value="Genomic_DNA"/>
</dbReference>
<accession>A0A2N9IUC1</accession>
<dbReference type="InterPro" id="IPR011527">
    <property type="entry name" value="ABC1_TM_dom"/>
</dbReference>
<dbReference type="AlphaFoldDB" id="A0A2N9IUC1"/>
<dbReference type="PANTHER" id="PTHR24223:SF330">
    <property type="entry name" value="ATP-BINDING CASSETTE SUB-FAMILY C MEMBER 10"/>
    <property type="match status" value="1"/>
</dbReference>
<organism evidence="9">
    <name type="scientific">Fagus sylvatica</name>
    <name type="common">Beechnut</name>
    <dbReference type="NCBI Taxonomy" id="28930"/>
    <lineage>
        <taxon>Eukaryota</taxon>
        <taxon>Viridiplantae</taxon>
        <taxon>Streptophyta</taxon>
        <taxon>Embryophyta</taxon>
        <taxon>Tracheophyta</taxon>
        <taxon>Spermatophyta</taxon>
        <taxon>Magnoliopsida</taxon>
        <taxon>eudicotyledons</taxon>
        <taxon>Gunneridae</taxon>
        <taxon>Pentapetalae</taxon>
        <taxon>rosids</taxon>
        <taxon>fabids</taxon>
        <taxon>Fagales</taxon>
        <taxon>Fagaceae</taxon>
        <taxon>Fagus</taxon>
    </lineage>
</organism>
<keyword evidence="3" id="KW-0547">Nucleotide-binding</keyword>
<keyword evidence="4" id="KW-0067">ATP-binding</keyword>
<keyword evidence="6 7" id="KW-0472">Membrane</keyword>
<evidence type="ECO:0000256" key="5">
    <source>
        <dbReference type="ARBA" id="ARBA00022989"/>
    </source>
</evidence>
<sequence>METRSSEVTHLTTRKYLDAWCVFFWAATPTLFSLFTFGLFALMGHQLDAATVFTCLALFNNLISPLNSFPWVINGLIDAIVSTRRLSRFLSCSESKREVEQTADSSSPVLSNEQSAANFNDMAIVIHDACCAWSCSNEKEWNMVLNHVTLDLPKGSFVAIIGEVRHVP</sequence>
<protein>
    <recommendedName>
        <fullName evidence="8">ABC transmembrane type-1 domain-containing protein</fullName>
    </recommendedName>
</protein>
<feature type="transmembrane region" description="Helical" evidence="7">
    <location>
        <begin position="20"/>
        <end position="42"/>
    </location>
</feature>
<proteinExistence type="predicted"/>
<keyword evidence="5 7" id="KW-1133">Transmembrane helix</keyword>
<dbReference type="GO" id="GO:0005524">
    <property type="term" value="F:ATP binding"/>
    <property type="evidence" value="ECO:0007669"/>
    <property type="project" value="UniProtKB-KW"/>
</dbReference>
<evidence type="ECO:0000256" key="4">
    <source>
        <dbReference type="ARBA" id="ARBA00022840"/>
    </source>
</evidence>
<dbReference type="GO" id="GO:0140359">
    <property type="term" value="F:ABC-type transporter activity"/>
    <property type="evidence" value="ECO:0007669"/>
    <property type="project" value="InterPro"/>
</dbReference>
<dbReference type="PROSITE" id="PS50929">
    <property type="entry name" value="ABC_TM1F"/>
    <property type="match status" value="1"/>
</dbReference>
<reference evidence="9" key="1">
    <citation type="submission" date="2018-02" db="EMBL/GenBank/DDBJ databases">
        <authorList>
            <person name="Cohen D.B."/>
            <person name="Kent A.D."/>
        </authorList>
    </citation>
    <scope>NUCLEOTIDE SEQUENCE</scope>
</reference>
<dbReference type="InterPro" id="IPR050173">
    <property type="entry name" value="ABC_transporter_C-like"/>
</dbReference>
<evidence type="ECO:0000256" key="2">
    <source>
        <dbReference type="ARBA" id="ARBA00022692"/>
    </source>
</evidence>
<feature type="domain" description="ABC transmembrane type-1" evidence="8">
    <location>
        <begin position="1"/>
        <end position="78"/>
    </location>
</feature>